<evidence type="ECO:0000259" key="2">
    <source>
        <dbReference type="Pfam" id="PF01323"/>
    </source>
</evidence>
<dbReference type="EC" id="5.99.1.4" evidence="1"/>
<dbReference type="Proteomes" id="UP001549036">
    <property type="component" value="Unassembled WGS sequence"/>
</dbReference>
<dbReference type="InterPro" id="IPR036249">
    <property type="entry name" value="Thioredoxin-like_sf"/>
</dbReference>
<reference evidence="3 4" key="1">
    <citation type="submission" date="2024-06" db="EMBL/GenBank/DDBJ databases">
        <title>Genomic Encyclopedia of Type Strains, Phase IV (KMG-IV): sequencing the most valuable type-strain genomes for metagenomic binning, comparative biology and taxonomic classification.</title>
        <authorList>
            <person name="Goeker M."/>
        </authorList>
    </citation>
    <scope>NUCLEOTIDE SEQUENCE [LARGE SCALE GENOMIC DNA]</scope>
    <source>
        <strain evidence="3 4">DSM 29846</strain>
    </source>
</reference>
<dbReference type="RefSeq" id="WP_354415208.1">
    <property type="nucleotide sequence ID" value="NZ_JBEPLM010000003.1"/>
</dbReference>
<dbReference type="SUPFAM" id="SSF52833">
    <property type="entry name" value="Thioredoxin-like"/>
    <property type="match status" value="1"/>
</dbReference>
<accession>A0ABV2HQ39</accession>
<gene>
    <name evidence="3" type="ORF">ABID26_002079</name>
</gene>
<name>A0ABV2HQ39_9HYPH</name>
<feature type="domain" description="DSBA-like thioredoxin" evidence="2">
    <location>
        <begin position="3"/>
        <end position="187"/>
    </location>
</feature>
<dbReference type="GO" id="GO:0016853">
    <property type="term" value="F:isomerase activity"/>
    <property type="evidence" value="ECO:0007669"/>
    <property type="project" value="UniProtKB-KW"/>
</dbReference>
<proteinExistence type="inferred from homology"/>
<dbReference type="PANTHER" id="PTHR42943">
    <property type="entry name" value="GLUTATHIONE S-TRANSFERASE KAPPA"/>
    <property type="match status" value="1"/>
</dbReference>
<dbReference type="InterPro" id="IPR014440">
    <property type="entry name" value="HCCAis_GSTk"/>
</dbReference>
<organism evidence="3 4">
    <name type="scientific">Mesorhizobium shonense</name>
    <dbReference type="NCBI Taxonomy" id="1209948"/>
    <lineage>
        <taxon>Bacteria</taxon>
        <taxon>Pseudomonadati</taxon>
        <taxon>Pseudomonadota</taxon>
        <taxon>Alphaproteobacteria</taxon>
        <taxon>Hyphomicrobiales</taxon>
        <taxon>Phyllobacteriaceae</taxon>
        <taxon>Mesorhizobium</taxon>
    </lineage>
</organism>
<evidence type="ECO:0000313" key="3">
    <source>
        <dbReference type="EMBL" id="MET3592691.1"/>
    </source>
</evidence>
<comment type="catalytic activity">
    <reaction evidence="1">
        <text>2-hydroxychromene-2-carboxylate = (3E)-4-(2-hydroxyphenyl)-2-oxobut-3-enoate</text>
        <dbReference type="Rhea" id="RHEA:27401"/>
        <dbReference type="ChEBI" id="CHEBI:59350"/>
        <dbReference type="ChEBI" id="CHEBI:59353"/>
        <dbReference type="EC" id="5.99.1.4"/>
    </reaction>
</comment>
<dbReference type="InterPro" id="IPR051924">
    <property type="entry name" value="GST_Kappa/NadH"/>
</dbReference>
<keyword evidence="4" id="KW-1185">Reference proteome</keyword>
<dbReference type="InterPro" id="IPR001853">
    <property type="entry name" value="DSBA-like_thioredoxin_dom"/>
</dbReference>
<sequence>MKQLDFFYFFGSGYAYLSVMRIDGMAKQSGVAVRWRPFNVRTVMAENNIALSTQAAKVKYMWRDVERRAATHGVPYVRAPFWPTDPDLLANRVAMVAAEEGWCEAYSVASFRAWYLEGMELGSRAHLEHVLSPLGQHIDDVIAKADGRLAHERLKAETDAARSYGIFGSPAFVVDGETFWGDDRLEEALAWAAGRHDLQTLNHDG</sequence>
<dbReference type="PANTHER" id="PTHR42943:SF2">
    <property type="entry name" value="GLUTATHIONE S-TRANSFERASE KAPPA 1"/>
    <property type="match status" value="1"/>
</dbReference>
<comment type="caution">
    <text evidence="3">The sequence shown here is derived from an EMBL/GenBank/DDBJ whole genome shotgun (WGS) entry which is preliminary data.</text>
</comment>
<evidence type="ECO:0000313" key="4">
    <source>
        <dbReference type="Proteomes" id="UP001549036"/>
    </source>
</evidence>
<keyword evidence="1 3" id="KW-0413">Isomerase</keyword>
<dbReference type="EMBL" id="JBEPLM010000003">
    <property type="protein sequence ID" value="MET3592691.1"/>
    <property type="molecule type" value="Genomic_DNA"/>
</dbReference>
<evidence type="ECO:0000256" key="1">
    <source>
        <dbReference type="PIRNR" id="PIRNR006386"/>
    </source>
</evidence>
<protein>
    <recommendedName>
        <fullName evidence="1">2-hydroxychromene-2-carboxylate isomerase</fullName>
        <ecNumber evidence="1">5.99.1.4</ecNumber>
    </recommendedName>
</protein>
<dbReference type="Pfam" id="PF01323">
    <property type="entry name" value="DSBA"/>
    <property type="match status" value="1"/>
</dbReference>
<comment type="similarity">
    <text evidence="1">Belongs to the GST superfamily. NadH family.</text>
</comment>
<dbReference type="PIRSF" id="PIRSF006386">
    <property type="entry name" value="HCCAis_GSTk"/>
    <property type="match status" value="1"/>
</dbReference>
<dbReference type="Gene3D" id="3.40.30.10">
    <property type="entry name" value="Glutaredoxin"/>
    <property type="match status" value="1"/>
</dbReference>